<keyword evidence="2" id="KW-1185">Reference proteome</keyword>
<reference evidence="1 2" key="1">
    <citation type="submission" date="2020-08" db="EMBL/GenBank/DDBJ databases">
        <title>Novel species isolated from subtropical streams in China.</title>
        <authorList>
            <person name="Lu H."/>
        </authorList>
    </citation>
    <scope>NUCLEOTIDE SEQUENCE [LARGE SCALE GENOMIC DNA]</scope>
    <source>
        <strain evidence="1 2">NL8W</strain>
    </source>
</reference>
<dbReference type="Proteomes" id="UP000646911">
    <property type="component" value="Unassembled WGS sequence"/>
</dbReference>
<comment type="caution">
    <text evidence="1">The sequence shown here is derived from an EMBL/GenBank/DDBJ whole genome shotgun (WGS) entry which is preliminary data.</text>
</comment>
<dbReference type="RefSeq" id="WP_186955185.1">
    <property type="nucleotide sequence ID" value="NZ_JACOFX010000011.1"/>
</dbReference>
<name>A0ABR6ZD37_9BURK</name>
<gene>
    <name evidence="1" type="ORF">H8L47_19040</name>
</gene>
<evidence type="ECO:0000313" key="1">
    <source>
        <dbReference type="EMBL" id="MBC3909665.1"/>
    </source>
</evidence>
<evidence type="ECO:0000313" key="2">
    <source>
        <dbReference type="Proteomes" id="UP000646911"/>
    </source>
</evidence>
<accession>A0ABR6ZD37</accession>
<sequence>MPIFTSWGLKDAQFPSTFMKGEDPPRFNDGTLEPDCEKLFWRIEADTWEEAMAIYHLRQGWEPYNPGVKAMPCPECGSLFYPEGSGQCWKCEKRIC</sequence>
<dbReference type="EMBL" id="JACOFX010000011">
    <property type="protein sequence ID" value="MBC3909665.1"/>
    <property type="molecule type" value="Genomic_DNA"/>
</dbReference>
<protein>
    <submittedName>
        <fullName evidence="1">Uncharacterized protein</fullName>
    </submittedName>
</protein>
<organism evidence="1 2">
    <name type="scientific">Undibacterium umbellatum</name>
    <dbReference type="NCBI Taxonomy" id="2762300"/>
    <lineage>
        <taxon>Bacteria</taxon>
        <taxon>Pseudomonadati</taxon>
        <taxon>Pseudomonadota</taxon>
        <taxon>Betaproteobacteria</taxon>
        <taxon>Burkholderiales</taxon>
        <taxon>Oxalobacteraceae</taxon>
        <taxon>Undibacterium</taxon>
    </lineage>
</organism>
<proteinExistence type="predicted"/>